<feature type="DNA-binding region" description="OmpR/PhoB-type" evidence="6">
    <location>
        <begin position="13"/>
        <end position="119"/>
    </location>
</feature>
<dbReference type="Gene3D" id="1.10.10.10">
    <property type="entry name" value="Winged helix-like DNA-binding domain superfamily/Winged helix DNA-binding domain"/>
    <property type="match status" value="1"/>
</dbReference>
<dbReference type="InterPro" id="IPR011990">
    <property type="entry name" value="TPR-like_helical_dom_sf"/>
</dbReference>
<dbReference type="SMART" id="SM00862">
    <property type="entry name" value="Trans_reg_C"/>
    <property type="match status" value="1"/>
</dbReference>
<evidence type="ECO:0000256" key="7">
    <source>
        <dbReference type="SAM" id="MobiDB-lite"/>
    </source>
</evidence>
<dbReference type="GO" id="GO:0006355">
    <property type="term" value="P:regulation of DNA-templated transcription"/>
    <property type="evidence" value="ECO:0007669"/>
    <property type="project" value="InterPro"/>
</dbReference>
<dbReference type="RefSeq" id="WP_369226458.1">
    <property type="nucleotide sequence ID" value="NZ_CP163441.1"/>
</dbReference>
<protein>
    <submittedName>
        <fullName evidence="9">BTAD domain-containing putative transcriptional regulator</fullName>
    </submittedName>
</protein>
<feature type="compositionally biased region" description="Pro residues" evidence="7">
    <location>
        <begin position="528"/>
        <end position="537"/>
    </location>
</feature>
<evidence type="ECO:0000256" key="3">
    <source>
        <dbReference type="ARBA" id="ARBA00023015"/>
    </source>
</evidence>
<dbReference type="Gene3D" id="1.25.40.10">
    <property type="entry name" value="Tetratricopeptide repeat domain"/>
    <property type="match status" value="1"/>
</dbReference>
<dbReference type="Gene3D" id="3.40.50.300">
    <property type="entry name" value="P-loop containing nucleotide triphosphate hydrolases"/>
    <property type="match status" value="1"/>
</dbReference>
<dbReference type="InterPro" id="IPR041664">
    <property type="entry name" value="AAA_16"/>
</dbReference>
<dbReference type="SUPFAM" id="SSF48452">
    <property type="entry name" value="TPR-like"/>
    <property type="match status" value="1"/>
</dbReference>
<dbReference type="PANTHER" id="PTHR35807:SF1">
    <property type="entry name" value="TRANSCRIPTIONAL REGULATOR REDD"/>
    <property type="match status" value="1"/>
</dbReference>
<name>A0AB39QVA0_9ACTN</name>
<dbReference type="Pfam" id="PF13191">
    <property type="entry name" value="AAA_16"/>
    <property type="match status" value="1"/>
</dbReference>
<comment type="similarity">
    <text evidence="1">Belongs to the AfsR/DnrI/RedD regulatory family.</text>
</comment>
<dbReference type="CDD" id="cd15831">
    <property type="entry name" value="BTAD"/>
    <property type="match status" value="1"/>
</dbReference>
<feature type="domain" description="OmpR/PhoB-type" evidence="8">
    <location>
        <begin position="13"/>
        <end position="119"/>
    </location>
</feature>
<dbReference type="InterPro" id="IPR005158">
    <property type="entry name" value="BTAD"/>
</dbReference>
<dbReference type="InterPro" id="IPR016032">
    <property type="entry name" value="Sig_transdc_resp-reg_C-effctor"/>
</dbReference>
<feature type="compositionally biased region" description="Low complexity" evidence="7">
    <location>
        <begin position="284"/>
        <end position="308"/>
    </location>
</feature>
<dbReference type="PROSITE" id="PS51755">
    <property type="entry name" value="OMPR_PHOB"/>
    <property type="match status" value="1"/>
</dbReference>
<reference evidence="9" key="1">
    <citation type="submission" date="2024-07" db="EMBL/GenBank/DDBJ databases">
        <authorList>
            <person name="Yu S.T."/>
        </authorList>
    </citation>
    <scope>NUCLEOTIDE SEQUENCE</scope>
    <source>
        <strain evidence="9">R39</strain>
    </source>
</reference>
<gene>
    <name evidence="9" type="ORF">AB5J52_37650</name>
</gene>
<dbReference type="Pfam" id="PF00486">
    <property type="entry name" value="Trans_reg_C"/>
    <property type="match status" value="1"/>
</dbReference>
<organism evidence="9">
    <name type="scientific">Streptomyces sp. R39</name>
    <dbReference type="NCBI Taxonomy" id="3238631"/>
    <lineage>
        <taxon>Bacteria</taxon>
        <taxon>Bacillati</taxon>
        <taxon>Actinomycetota</taxon>
        <taxon>Actinomycetes</taxon>
        <taxon>Kitasatosporales</taxon>
        <taxon>Streptomycetaceae</taxon>
        <taxon>Streptomyces</taxon>
    </lineage>
</organism>
<accession>A0AB39QVA0</accession>
<dbReference type="PANTHER" id="PTHR35807">
    <property type="entry name" value="TRANSCRIPTIONAL REGULATOR REDD-RELATED"/>
    <property type="match status" value="1"/>
</dbReference>
<dbReference type="InterPro" id="IPR027417">
    <property type="entry name" value="P-loop_NTPase"/>
</dbReference>
<feature type="compositionally biased region" description="Pro residues" evidence="7">
    <location>
        <begin position="459"/>
        <end position="478"/>
    </location>
</feature>
<keyword evidence="5" id="KW-0804">Transcription</keyword>
<feature type="compositionally biased region" description="Low complexity" evidence="7">
    <location>
        <begin position="479"/>
        <end position="527"/>
    </location>
</feature>
<dbReference type="SUPFAM" id="SSF46894">
    <property type="entry name" value="C-terminal effector domain of the bipartite response regulators"/>
    <property type="match status" value="1"/>
</dbReference>
<evidence type="ECO:0000256" key="4">
    <source>
        <dbReference type="ARBA" id="ARBA00023125"/>
    </source>
</evidence>
<feature type="compositionally biased region" description="Low complexity" evidence="7">
    <location>
        <begin position="344"/>
        <end position="387"/>
    </location>
</feature>
<dbReference type="EMBL" id="CP163441">
    <property type="protein sequence ID" value="XDQ47547.1"/>
    <property type="molecule type" value="Genomic_DNA"/>
</dbReference>
<keyword evidence="4 6" id="KW-0238">DNA-binding</keyword>
<dbReference type="GO" id="GO:0003677">
    <property type="term" value="F:DNA binding"/>
    <property type="evidence" value="ECO:0007669"/>
    <property type="project" value="UniProtKB-UniRule"/>
</dbReference>
<keyword evidence="2" id="KW-0902">Two-component regulatory system</keyword>
<dbReference type="InterPro" id="IPR051677">
    <property type="entry name" value="AfsR-DnrI-RedD_regulator"/>
</dbReference>
<dbReference type="SMART" id="SM01043">
    <property type="entry name" value="BTAD"/>
    <property type="match status" value="1"/>
</dbReference>
<dbReference type="SUPFAM" id="SSF52540">
    <property type="entry name" value="P-loop containing nucleoside triphosphate hydrolases"/>
    <property type="match status" value="1"/>
</dbReference>
<evidence type="ECO:0000259" key="8">
    <source>
        <dbReference type="PROSITE" id="PS51755"/>
    </source>
</evidence>
<feature type="region of interest" description="Disordered" evidence="7">
    <location>
        <begin position="410"/>
        <end position="549"/>
    </location>
</feature>
<dbReference type="InterPro" id="IPR001867">
    <property type="entry name" value="OmpR/PhoB-type_DNA-bd"/>
</dbReference>
<feature type="compositionally biased region" description="Low complexity" evidence="7">
    <location>
        <begin position="410"/>
        <end position="434"/>
    </location>
</feature>
<proteinExistence type="inferred from homology"/>
<evidence type="ECO:0000313" key="9">
    <source>
        <dbReference type="EMBL" id="XDQ47547.1"/>
    </source>
</evidence>
<evidence type="ECO:0000256" key="1">
    <source>
        <dbReference type="ARBA" id="ARBA00005820"/>
    </source>
</evidence>
<sequence length="934" mass="97935">MSPTPTATRWTMSREEENHPAAWELRVFGSLTALRAGQSLPLGPLRHRALLGLLLVRRGNVVTVGQLVDELWGPRPPRHPVATLQTYISHLRRALAKVREQGGGHARLRHLSPGYVLDLDPELVDAYRFERLIEQGRHSLADSRFDQARDALTRALGLWRAQPYLELVSYRPIADENERLGQLRLTALEAQADACLALGDADRVVRALYPEVQGNPTHERLVGHLMTGLYRLGRQAEALRLYEQTRRHLAEELGVDPGAELRGVYTDILRQRLTLPGAPERPRPGTADGAGAPAGRAASGEAGAADPAGPGPGAAGATGPARPVPSGAVDPVAPGTPGGADHTGPAPARQRPAPGNPTAAAAPRTPVAVSRPTASHGPVSVPMPAAAHAPAASHGPAVAHAPAAAPVPAPAVSDLSAAGPASAASHAPAPLSPADVSSGPGVLFPPSAPHEPNAKAPAPDIPAGPAPGPAPVPVPAPATPAAADPSAAADPHAAAAPGLPAAGRPQAPASSAASTPSPLPAGSSATTAPPPPSPFPHRVPQAAPAAPVPAAATHLGSALGDLRRARGLFVGRERERAVLGGHVFDALNGGSHLTAVLGELGVGKTELVAEVGAHLNDQLQEVVWGCCTSWDGVPDYWVWSQVFRQLAVSRPEPFRRAEARFGRLLVPLMLDPEASRRCLAAEDQTPLDRFLVQDAMCETLLAVAAEEPLVVVLEDLDQADERSLELLTLLRARLRGHSLGVVVIAEDTGVAADFMHGGAVTGVLSDPRTRSLRLTGLSRAETAELVGVQTGVRVPDDVLRVLHERSRGNPYFLHQFLAGVGDPESLKDRTEVQAALADVPLGVRQALARRLTALPEPVLEVLRCCSALGAAFDPALVLEAVPRDSDPEAALEEAARCGLLRWETRPPFRLAFRDALTQEVLLAELSERHRTRLR</sequence>
<keyword evidence="3" id="KW-0805">Transcription regulation</keyword>
<feature type="compositionally biased region" description="Low complexity" evidence="7">
    <location>
        <begin position="539"/>
        <end position="549"/>
    </location>
</feature>
<dbReference type="Pfam" id="PF03704">
    <property type="entry name" value="BTAD"/>
    <property type="match status" value="1"/>
</dbReference>
<dbReference type="InterPro" id="IPR036388">
    <property type="entry name" value="WH-like_DNA-bd_sf"/>
</dbReference>
<dbReference type="AlphaFoldDB" id="A0AB39QVA0"/>
<evidence type="ECO:0000256" key="2">
    <source>
        <dbReference type="ARBA" id="ARBA00023012"/>
    </source>
</evidence>
<evidence type="ECO:0000256" key="5">
    <source>
        <dbReference type="ARBA" id="ARBA00023163"/>
    </source>
</evidence>
<feature type="region of interest" description="Disordered" evidence="7">
    <location>
        <begin position="274"/>
        <end position="387"/>
    </location>
</feature>
<dbReference type="GO" id="GO:0000160">
    <property type="term" value="P:phosphorelay signal transduction system"/>
    <property type="evidence" value="ECO:0007669"/>
    <property type="project" value="UniProtKB-KW"/>
</dbReference>
<evidence type="ECO:0000256" key="6">
    <source>
        <dbReference type="PROSITE-ProRule" id="PRU01091"/>
    </source>
</evidence>